<evidence type="ECO:0000256" key="2">
    <source>
        <dbReference type="ARBA" id="ARBA00023125"/>
    </source>
</evidence>
<evidence type="ECO:0000256" key="4">
    <source>
        <dbReference type="PROSITE-ProRule" id="PRU00335"/>
    </source>
</evidence>
<dbReference type="InterPro" id="IPR036271">
    <property type="entry name" value="Tet_transcr_reg_TetR-rel_C_sf"/>
</dbReference>
<feature type="domain" description="HTH tetR-type" evidence="5">
    <location>
        <begin position="15"/>
        <end position="74"/>
    </location>
</feature>
<dbReference type="PRINTS" id="PR00455">
    <property type="entry name" value="HTHTETR"/>
</dbReference>
<reference evidence="6 7" key="1">
    <citation type="submission" date="2020-08" db="EMBL/GenBank/DDBJ databases">
        <title>Genomic Encyclopedia of Type Strains, Phase III (KMG-III): the genomes of soil and plant-associated and newly described type strains.</title>
        <authorList>
            <person name="Whitman W."/>
        </authorList>
    </citation>
    <scope>NUCLEOTIDE SEQUENCE [LARGE SCALE GENOMIC DNA]</scope>
    <source>
        <strain evidence="6 7">CECT 3303</strain>
    </source>
</reference>
<keyword evidence="1" id="KW-0805">Transcription regulation</keyword>
<dbReference type="Pfam" id="PF00440">
    <property type="entry name" value="TetR_N"/>
    <property type="match status" value="1"/>
</dbReference>
<name>A0A841DFR3_PLAVE</name>
<dbReference type="InterPro" id="IPR009057">
    <property type="entry name" value="Homeodomain-like_sf"/>
</dbReference>
<dbReference type="Pfam" id="PF21597">
    <property type="entry name" value="TetR_C_43"/>
    <property type="match status" value="1"/>
</dbReference>
<evidence type="ECO:0000259" key="5">
    <source>
        <dbReference type="PROSITE" id="PS50977"/>
    </source>
</evidence>
<dbReference type="GO" id="GO:0003700">
    <property type="term" value="F:DNA-binding transcription factor activity"/>
    <property type="evidence" value="ECO:0007669"/>
    <property type="project" value="TreeGrafter"/>
</dbReference>
<dbReference type="InterPro" id="IPR050109">
    <property type="entry name" value="HTH-type_TetR-like_transc_reg"/>
</dbReference>
<evidence type="ECO:0000313" key="7">
    <source>
        <dbReference type="Proteomes" id="UP000562352"/>
    </source>
</evidence>
<dbReference type="Gene3D" id="1.10.357.10">
    <property type="entry name" value="Tetracycline Repressor, domain 2"/>
    <property type="match status" value="1"/>
</dbReference>
<dbReference type="AlphaFoldDB" id="A0A841DFR3"/>
<sequence>MPEAPAERSQRKDQLRNRRRLLTAAKDVLTEYGADVSLAEIARRAGVGPTTLYRHFANKDALVEALLDDLSAGALQIAERARALDDPWEAFRLVFTESCVLSPQDLTLFDLLSRHSPHAASRARALTADVVGPLTARAQRAGELRPDIDAQDVAALMRLTDVLPPGPQRRKALEVLLDGLRTTT</sequence>
<evidence type="ECO:0000256" key="3">
    <source>
        <dbReference type="ARBA" id="ARBA00023163"/>
    </source>
</evidence>
<dbReference type="RefSeq" id="WP_184945918.1">
    <property type="nucleotide sequence ID" value="NZ_BAAAWZ010000004.1"/>
</dbReference>
<dbReference type="PANTHER" id="PTHR30055">
    <property type="entry name" value="HTH-TYPE TRANSCRIPTIONAL REGULATOR RUTR"/>
    <property type="match status" value="1"/>
</dbReference>
<dbReference type="EMBL" id="JACHJJ010000021">
    <property type="protein sequence ID" value="MBB5966076.1"/>
    <property type="molecule type" value="Genomic_DNA"/>
</dbReference>
<dbReference type="PROSITE" id="PS50977">
    <property type="entry name" value="HTH_TETR_2"/>
    <property type="match status" value="1"/>
</dbReference>
<feature type="DNA-binding region" description="H-T-H motif" evidence="4">
    <location>
        <begin position="37"/>
        <end position="56"/>
    </location>
</feature>
<evidence type="ECO:0000256" key="1">
    <source>
        <dbReference type="ARBA" id="ARBA00023015"/>
    </source>
</evidence>
<keyword evidence="3" id="KW-0804">Transcription</keyword>
<keyword evidence="7" id="KW-1185">Reference proteome</keyword>
<protein>
    <submittedName>
        <fullName evidence="6">AcrR family transcriptional regulator</fullName>
    </submittedName>
</protein>
<dbReference type="GO" id="GO:0000976">
    <property type="term" value="F:transcription cis-regulatory region binding"/>
    <property type="evidence" value="ECO:0007669"/>
    <property type="project" value="TreeGrafter"/>
</dbReference>
<evidence type="ECO:0000313" key="6">
    <source>
        <dbReference type="EMBL" id="MBB5966076.1"/>
    </source>
</evidence>
<dbReference type="InterPro" id="IPR001647">
    <property type="entry name" value="HTH_TetR"/>
</dbReference>
<organism evidence="6 7">
    <name type="scientific">Planomonospora venezuelensis</name>
    <dbReference type="NCBI Taxonomy" id="1999"/>
    <lineage>
        <taxon>Bacteria</taxon>
        <taxon>Bacillati</taxon>
        <taxon>Actinomycetota</taxon>
        <taxon>Actinomycetes</taxon>
        <taxon>Streptosporangiales</taxon>
        <taxon>Streptosporangiaceae</taxon>
        <taxon>Planomonospora</taxon>
    </lineage>
</organism>
<gene>
    <name evidence="6" type="ORF">FHS22_005367</name>
</gene>
<dbReference type="Proteomes" id="UP000562352">
    <property type="component" value="Unassembled WGS sequence"/>
</dbReference>
<dbReference type="PANTHER" id="PTHR30055:SF234">
    <property type="entry name" value="HTH-TYPE TRANSCRIPTIONAL REGULATOR BETI"/>
    <property type="match status" value="1"/>
</dbReference>
<dbReference type="SUPFAM" id="SSF48498">
    <property type="entry name" value="Tetracyclin repressor-like, C-terminal domain"/>
    <property type="match status" value="1"/>
</dbReference>
<accession>A0A841DFR3</accession>
<comment type="caution">
    <text evidence="6">The sequence shown here is derived from an EMBL/GenBank/DDBJ whole genome shotgun (WGS) entry which is preliminary data.</text>
</comment>
<dbReference type="SUPFAM" id="SSF46689">
    <property type="entry name" value="Homeodomain-like"/>
    <property type="match status" value="1"/>
</dbReference>
<keyword evidence="2 4" id="KW-0238">DNA-binding</keyword>
<dbReference type="InterPro" id="IPR049445">
    <property type="entry name" value="TetR_SbtR-like_C"/>
</dbReference>
<proteinExistence type="predicted"/>